<evidence type="ECO:0000256" key="2">
    <source>
        <dbReference type="ARBA" id="ARBA00006025"/>
    </source>
</evidence>
<evidence type="ECO:0000313" key="14">
    <source>
        <dbReference type="Proteomes" id="UP000607331"/>
    </source>
</evidence>
<comment type="similarity">
    <text evidence="2">Belongs to the ABC transporter superfamily. Protein-1 exporter (TC 3.A.1.109) family.</text>
</comment>
<keyword evidence="8 10" id="KW-0472">Membrane</keyword>
<dbReference type="NCBIfam" id="TIGR01846">
    <property type="entry name" value="type_I_sec_HlyB"/>
    <property type="match status" value="1"/>
</dbReference>
<evidence type="ECO:0000256" key="3">
    <source>
        <dbReference type="ARBA" id="ARBA00015531"/>
    </source>
</evidence>
<dbReference type="CDD" id="cd18588">
    <property type="entry name" value="ABC_6TM_CyaB_HlyB_like"/>
    <property type="match status" value="1"/>
</dbReference>
<keyword evidence="14" id="KW-1185">Reference proteome</keyword>
<dbReference type="Gene3D" id="1.20.1560.10">
    <property type="entry name" value="ABC transporter type 1, transmembrane domain"/>
    <property type="match status" value="1"/>
</dbReference>
<evidence type="ECO:0000256" key="8">
    <source>
        <dbReference type="ARBA" id="ARBA00023136"/>
    </source>
</evidence>
<feature type="domain" description="ABC transmembrane type-1" evidence="12">
    <location>
        <begin position="148"/>
        <end position="427"/>
    </location>
</feature>
<dbReference type="RefSeq" id="WP_185669678.1">
    <property type="nucleotide sequence ID" value="NZ_JABBJF010000032.1"/>
</dbReference>
<dbReference type="PROSITE" id="PS00211">
    <property type="entry name" value="ABC_TRANSPORTER_1"/>
    <property type="match status" value="1"/>
</dbReference>
<sequence length="699" mass="78108">MAVTHQDVWRGFATIARYYGIAVNIPALQEQFATDELHEISVQFVRAVRQTGLKCRHFRRFQVKGKIVLPALVELPDIGHVILLAVRGDEWLIQRDGASPESFIPEPNVRYSGFLFARRFSLERLSSEFNLRWFADAFWRYKKLIGEVLLASFFIQLLALVTPLFFQVVVDKVLTHQSLTTLDVLALGMLFVSLFDVILDGLRSYQLAHTSQRIDATLSSLLYRHLLALPLNWFLQRQTGVIVARVHELKTVREFLTGSAMTLCLDLLFTLVFFSVMAFYSLPLTLIVITSLIPYILLSAFITPVLRKRLDEQFKQGARNQAFLVESLTGMESVKALAVENLMTRRWDEQIATFVTSCFKTQNLGNITNQISRFVSKITSIAILWYGAQQVIESELTVGALIAFNMFSGQVTGPVLRLVQLWQDFQQVSISVKRLGDILNVPTEHQENSTSLAEIKGAVKLANVSFAWQPGDAPVIDSVTLSVRPGEIIGIAGRSGSGKSTLTRLIQRLCTPGAGQLFIDGIDIAQADPHWLRRQIGVVLQETQLFSGSIRDNIALAMPEAPLEEVMKAAMLAGAHDFISEFPLGYDTPVGEAGSRLSGGQKQRLGIARALMSNPRILIFDEATSALDYESEHIIQRNMAEICHSRTVFIIAHRLSALRPADRIIVMEKGKIAEQGTHQHLLSSKGLYARLHELQEAAV</sequence>
<dbReference type="InterPro" id="IPR017871">
    <property type="entry name" value="ABC_transporter-like_CS"/>
</dbReference>
<feature type="transmembrane region" description="Helical" evidence="10">
    <location>
        <begin position="255"/>
        <end position="280"/>
    </location>
</feature>
<comment type="subcellular location">
    <subcellularLocation>
        <location evidence="1">Cell membrane</location>
        <topology evidence="1">Multi-pass membrane protein</topology>
    </subcellularLocation>
</comment>
<dbReference type="Gene3D" id="3.90.70.10">
    <property type="entry name" value="Cysteine proteinases"/>
    <property type="match status" value="1"/>
</dbReference>
<keyword evidence="7 10" id="KW-1133">Transmembrane helix</keyword>
<keyword evidence="4 10" id="KW-0812">Transmembrane</keyword>
<evidence type="ECO:0000256" key="6">
    <source>
        <dbReference type="ARBA" id="ARBA00022840"/>
    </source>
</evidence>
<evidence type="ECO:0000313" key="13">
    <source>
        <dbReference type="EMBL" id="MBC1188531.1"/>
    </source>
</evidence>
<feature type="domain" description="ABC transporter" evidence="11">
    <location>
        <begin position="459"/>
        <end position="694"/>
    </location>
</feature>
<dbReference type="InterPro" id="IPR003439">
    <property type="entry name" value="ABC_transporter-like_ATP-bd"/>
</dbReference>
<reference evidence="13 14" key="1">
    <citation type="submission" date="2020-04" db="EMBL/GenBank/DDBJ databases">
        <title>The draft genome of Kluyvera sichuanensis strain SCKS090646.</title>
        <authorList>
            <person name="Wei L."/>
            <person name="Liu L."/>
            <person name="Feng Y."/>
            <person name="Zong Z."/>
        </authorList>
    </citation>
    <scope>NUCLEOTIDE SEQUENCE [LARGE SCALE GENOMIC DNA]</scope>
    <source>
        <strain evidence="13 14">090646</strain>
    </source>
</reference>
<accession>A0ABR6RZG3</accession>
<keyword evidence="5" id="KW-0547">Nucleotide-binding</keyword>
<dbReference type="SUPFAM" id="SSF52540">
    <property type="entry name" value="P-loop containing nucleoside triphosphate hydrolases"/>
    <property type="match status" value="1"/>
</dbReference>
<dbReference type="InterPro" id="IPR036640">
    <property type="entry name" value="ABC1_TM_sf"/>
</dbReference>
<evidence type="ECO:0000256" key="5">
    <source>
        <dbReference type="ARBA" id="ARBA00022741"/>
    </source>
</evidence>
<dbReference type="SUPFAM" id="SSF90123">
    <property type="entry name" value="ABC transporter transmembrane region"/>
    <property type="match status" value="1"/>
</dbReference>
<keyword evidence="6" id="KW-0067">ATP-binding</keyword>
<evidence type="ECO:0000256" key="9">
    <source>
        <dbReference type="ARBA" id="ARBA00025139"/>
    </source>
</evidence>
<comment type="function">
    <text evidence="9">Part of the ABC transporter complex HlyBD involved in hemolysin export. Transmembrane domains (TMD) form a pore in the inner membrane and the ATP-binding domain (NBD) is responsible for energy generation.</text>
</comment>
<dbReference type="InterPro" id="IPR027417">
    <property type="entry name" value="P-loop_NTPase"/>
</dbReference>
<dbReference type="InterPro" id="IPR003593">
    <property type="entry name" value="AAA+_ATPase"/>
</dbReference>
<comment type="caution">
    <text evidence="13">The sequence shown here is derived from an EMBL/GenBank/DDBJ whole genome shotgun (WGS) entry which is preliminary data.</text>
</comment>
<dbReference type="PROSITE" id="PS50893">
    <property type="entry name" value="ABC_TRANSPORTER_2"/>
    <property type="match status" value="1"/>
</dbReference>
<feature type="transmembrane region" description="Helical" evidence="10">
    <location>
        <begin position="286"/>
        <end position="306"/>
    </location>
</feature>
<dbReference type="Gene3D" id="3.40.50.300">
    <property type="entry name" value="P-loop containing nucleotide triphosphate hydrolases"/>
    <property type="match status" value="1"/>
</dbReference>
<evidence type="ECO:0000259" key="12">
    <source>
        <dbReference type="PROSITE" id="PS50929"/>
    </source>
</evidence>
<dbReference type="PANTHER" id="PTHR24221">
    <property type="entry name" value="ATP-BINDING CASSETTE SUB-FAMILY B"/>
    <property type="match status" value="1"/>
</dbReference>
<dbReference type="InterPro" id="IPR010132">
    <property type="entry name" value="ATPase_T1SS_HlyB"/>
</dbReference>
<gene>
    <name evidence="13" type="ORF">HII27_22850</name>
</gene>
<feature type="transmembrane region" description="Helical" evidence="10">
    <location>
        <begin position="148"/>
        <end position="166"/>
    </location>
</feature>
<evidence type="ECO:0000259" key="11">
    <source>
        <dbReference type="PROSITE" id="PS50893"/>
    </source>
</evidence>
<evidence type="ECO:0000256" key="7">
    <source>
        <dbReference type="ARBA" id="ARBA00022989"/>
    </source>
</evidence>
<name>A0ABR6RZG3_9ENTR</name>
<feature type="transmembrane region" description="Helical" evidence="10">
    <location>
        <begin position="178"/>
        <end position="199"/>
    </location>
</feature>
<dbReference type="Proteomes" id="UP000607331">
    <property type="component" value="Unassembled WGS sequence"/>
</dbReference>
<evidence type="ECO:0000256" key="1">
    <source>
        <dbReference type="ARBA" id="ARBA00004651"/>
    </source>
</evidence>
<dbReference type="Pfam" id="PF00664">
    <property type="entry name" value="ABC_membrane"/>
    <property type="match status" value="1"/>
</dbReference>
<dbReference type="InterPro" id="IPR011527">
    <property type="entry name" value="ABC1_TM_dom"/>
</dbReference>
<dbReference type="EMBL" id="JABBJF010000032">
    <property type="protein sequence ID" value="MBC1188531.1"/>
    <property type="molecule type" value="Genomic_DNA"/>
</dbReference>
<evidence type="ECO:0000256" key="4">
    <source>
        <dbReference type="ARBA" id="ARBA00022692"/>
    </source>
</evidence>
<dbReference type="PANTHER" id="PTHR24221:SF647">
    <property type="entry name" value="BLL6336 PROTEIN"/>
    <property type="match status" value="1"/>
</dbReference>
<proteinExistence type="inferred from homology"/>
<dbReference type="InterPro" id="IPR039421">
    <property type="entry name" value="Type_1_exporter"/>
</dbReference>
<dbReference type="SMART" id="SM00382">
    <property type="entry name" value="AAA"/>
    <property type="match status" value="1"/>
</dbReference>
<organism evidence="13 14">
    <name type="scientific">Kluyvera sichuanensis</name>
    <dbReference type="NCBI Taxonomy" id="2725494"/>
    <lineage>
        <taxon>Bacteria</taxon>
        <taxon>Pseudomonadati</taxon>
        <taxon>Pseudomonadota</taxon>
        <taxon>Gammaproteobacteria</taxon>
        <taxon>Enterobacterales</taxon>
        <taxon>Enterobacteriaceae</taxon>
        <taxon>Kluyvera</taxon>
    </lineage>
</organism>
<evidence type="ECO:0000256" key="10">
    <source>
        <dbReference type="SAM" id="Phobius"/>
    </source>
</evidence>
<dbReference type="Pfam" id="PF00005">
    <property type="entry name" value="ABC_tran"/>
    <property type="match status" value="1"/>
</dbReference>
<protein>
    <recommendedName>
        <fullName evidence="3">Alpha-hemolysin translocation ATP-binding protein HlyB</fullName>
    </recommendedName>
</protein>
<dbReference type="PROSITE" id="PS50929">
    <property type="entry name" value="ABC_TM1F"/>
    <property type="match status" value="1"/>
</dbReference>